<accession>A0A7Y9IC93</accession>
<dbReference type="GO" id="GO:0004497">
    <property type="term" value="F:monooxygenase activity"/>
    <property type="evidence" value="ECO:0007669"/>
    <property type="project" value="UniProtKB-KW"/>
</dbReference>
<protein>
    <submittedName>
        <fullName evidence="1">Heme-degrading monooxygenase HmoA</fullName>
    </submittedName>
</protein>
<reference evidence="1 2" key="1">
    <citation type="submission" date="2020-07" db="EMBL/GenBank/DDBJ databases">
        <title>Sequencing the genomes of 1000 actinobacteria strains.</title>
        <authorList>
            <person name="Klenk H.-P."/>
        </authorList>
    </citation>
    <scope>NUCLEOTIDE SEQUENCE [LARGE SCALE GENOMIC DNA]</scope>
    <source>
        <strain evidence="1 2">DSM 22083</strain>
    </source>
</reference>
<dbReference type="Proteomes" id="UP000569914">
    <property type="component" value="Unassembled WGS sequence"/>
</dbReference>
<keyword evidence="2" id="KW-1185">Reference proteome</keyword>
<keyword evidence="1" id="KW-0503">Monooxygenase</keyword>
<dbReference type="SUPFAM" id="SSF54909">
    <property type="entry name" value="Dimeric alpha+beta barrel"/>
    <property type="match status" value="2"/>
</dbReference>
<organism evidence="1 2">
    <name type="scientific">Microlunatus parietis</name>
    <dbReference type="NCBI Taxonomy" id="682979"/>
    <lineage>
        <taxon>Bacteria</taxon>
        <taxon>Bacillati</taxon>
        <taxon>Actinomycetota</taxon>
        <taxon>Actinomycetes</taxon>
        <taxon>Propionibacteriales</taxon>
        <taxon>Propionibacteriaceae</taxon>
        <taxon>Microlunatus</taxon>
    </lineage>
</organism>
<comment type="caution">
    <text evidence="1">The sequence shown here is derived from an EMBL/GenBank/DDBJ whole genome shotgun (WGS) entry which is preliminary data.</text>
</comment>
<dbReference type="AlphaFoldDB" id="A0A7Y9IC93"/>
<proteinExistence type="predicted"/>
<dbReference type="EMBL" id="JACCBU010000001">
    <property type="protein sequence ID" value="NYE74261.1"/>
    <property type="molecule type" value="Genomic_DNA"/>
</dbReference>
<dbReference type="InterPro" id="IPR011008">
    <property type="entry name" value="Dimeric_a/b-barrel"/>
</dbReference>
<evidence type="ECO:0000313" key="1">
    <source>
        <dbReference type="EMBL" id="NYE74261.1"/>
    </source>
</evidence>
<dbReference type="RefSeq" id="WP_246322437.1">
    <property type="nucleotide sequence ID" value="NZ_JACCBU010000001.1"/>
</dbReference>
<sequence length="195" mass="21437">MPENIDPGIRFVDEEVRPMLGAIGGCRGLSVLIDRDSGECIATSSWDSEESMRASMDEVEAIRARAGEVFGGSISVDEWEIALMHREHRTSEGCCSRVTWADVEPSMPEAALQFIRDSLPKIEQLNGFCSISVLLNRDTGRCCITSTYDSREALEGSRAMADQLRAAATDAAGMAIREVREYELAMAHLHVPELV</sequence>
<name>A0A7Y9IC93_9ACTN</name>
<gene>
    <name evidence="1" type="ORF">BKA15_005590</name>
</gene>
<keyword evidence="1" id="KW-0560">Oxidoreductase</keyword>
<evidence type="ECO:0000313" key="2">
    <source>
        <dbReference type="Proteomes" id="UP000569914"/>
    </source>
</evidence>